<proteinExistence type="predicted"/>
<name>A0ABS8BIM3_9NEIS</name>
<accession>A0ABS8BIM3</accession>
<dbReference type="Proteomes" id="UP001198034">
    <property type="component" value="Unassembled WGS sequence"/>
</dbReference>
<dbReference type="Pfam" id="PF14367">
    <property type="entry name" value="DUF4411"/>
    <property type="match status" value="1"/>
</dbReference>
<comment type="caution">
    <text evidence="1">The sequence shown here is derived from an EMBL/GenBank/DDBJ whole genome shotgun (WGS) entry which is preliminary data.</text>
</comment>
<keyword evidence="2" id="KW-1185">Reference proteome</keyword>
<dbReference type="EMBL" id="JAJAWG010000002">
    <property type="protein sequence ID" value="MCB5195567.1"/>
    <property type="molecule type" value="Genomic_DNA"/>
</dbReference>
<dbReference type="InterPro" id="IPR016541">
    <property type="entry name" value="UCP008505"/>
</dbReference>
<organism evidence="1 2">
    <name type="scientific">Deefgea salmonis</name>
    <dbReference type="NCBI Taxonomy" id="2875502"/>
    <lineage>
        <taxon>Bacteria</taxon>
        <taxon>Pseudomonadati</taxon>
        <taxon>Pseudomonadota</taxon>
        <taxon>Betaproteobacteria</taxon>
        <taxon>Neisseriales</taxon>
        <taxon>Chitinibacteraceae</taxon>
        <taxon>Deefgea</taxon>
    </lineage>
</organism>
<gene>
    <name evidence="1" type="ORF">LG219_04580</name>
</gene>
<dbReference type="RefSeq" id="WP_226763362.1">
    <property type="nucleotide sequence ID" value="NZ_JAJAWG010000002.1"/>
</dbReference>
<evidence type="ECO:0000313" key="1">
    <source>
        <dbReference type="EMBL" id="MCB5195567.1"/>
    </source>
</evidence>
<reference evidence="1 2" key="1">
    <citation type="submission" date="2021-10" db="EMBL/GenBank/DDBJ databases">
        <authorList>
            <person name="Chen M."/>
        </authorList>
    </citation>
    <scope>NUCLEOTIDE SEQUENCE [LARGE SCALE GENOMIC DNA]</scope>
    <source>
        <strain evidence="1 2">H3-26</strain>
    </source>
</reference>
<protein>
    <submittedName>
        <fullName evidence="1">DUF4411 family protein</fullName>
    </submittedName>
</protein>
<evidence type="ECO:0000313" key="2">
    <source>
        <dbReference type="Proteomes" id="UP001198034"/>
    </source>
</evidence>
<sequence>MQNKTRYLFDSDVLISSARLHYNPNYCELFWGWVAEGHKAGLFFSIDKVKTELLDGEKDPLKIWAESNTLNNFFHPSISSLPIWRSLSTHANDPKKEFQEGAKTKFLNVNKADAWLIAYAAHIGNYTIVSNEASAPNAKREIKLPDAAAWVDVKTIKLFDLLKIHATNNFTFKT</sequence>